<proteinExistence type="predicted"/>
<keyword evidence="1" id="KW-1133">Transmembrane helix</keyword>
<sequence>MLVALVAKRTISKQSCISDHAVKTCLTSSVSFHVFSICGFITVVSKTAFKMSDYILSIKTAKV</sequence>
<feature type="transmembrane region" description="Helical" evidence="1">
    <location>
        <begin position="30"/>
        <end position="49"/>
    </location>
</feature>
<keyword evidence="1" id="KW-0472">Membrane</keyword>
<name>A0A0E9WXR7_ANGAN</name>
<protein>
    <submittedName>
        <fullName evidence="2">Uncharacterized protein</fullName>
    </submittedName>
</protein>
<keyword evidence="1" id="KW-0812">Transmembrane</keyword>
<dbReference type="AlphaFoldDB" id="A0A0E9WXR7"/>
<accession>A0A0E9WXR7</accession>
<reference evidence="2" key="1">
    <citation type="submission" date="2014-11" db="EMBL/GenBank/DDBJ databases">
        <authorList>
            <person name="Amaro Gonzalez C."/>
        </authorList>
    </citation>
    <scope>NUCLEOTIDE SEQUENCE</scope>
</reference>
<organism evidence="2">
    <name type="scientific">Anguilla anguilla</name>
    <name type="common">European freshwater eel</name>
    <name type="synonym">Muraena anguilla</name>
    <dbReference type="NCBI Taxonomy" id="7936"/>
    <lineage>
        <taxon>Eukaryota</taxon>
        <taxon>Metazoa</taxon>
        <taxon>Chordata</taxon>
        <taxon>Craniata</taxon>
        <taxon>Vertebrata</taxon>
        <taxon>Euteleostomi</taxon>
        <taxon>Actinopterygii</taxon>
        <taxon>Neopterygii</taxon>
        <taxon>Teleostei</taxon>
        <taxon>Anguilliformes</taxon>
        <taxon>Anguillidae</taxon>
        <taxon>Anguilla</taxon>
    </lineage>
</organism>
<evidence type="ECO:0000313" key="2">
    <source>
        <dbReference type="EMBL" id="JAH95189.1"/>
    </source>
</evidence>
<evidence type="ECO:0000256" key="1">
    <source>
        <dbReference type="SAM" id="Phobius"/>
    </source>
</evidence>
<reference evidence="2" key="2">
    <citation type="journal article" date="2015" name="Fish Shellfish Immunol.">
        <title>Early steps in the European eel (Anguilla anguilla)-Vibrio vulnificus interaction in the gills: Role of the RtxA13 toxin.</title>
        <authorList>
            <person name="Callol A."/>
            <person name="Pajuelo D."/>
            <person name="Ebbesson L."/>
            <person name="Teles M."/>
            <person name="MacKenzie S."/>
            <person name="Amaro C."/>
        </authorList>
    </citation>
    <scope>NUCLEOTIDE SEQUENCE</scope>
</reference>
<dbReference type="EMBL" id="GBXM01013388">
    <property type="protein sequence ID" value="JAH95189.1"/>
    <property type="molecule type" value="Transcribed_RNA"/>
</dbReference>